<proteinExistence type="inferred from homology"/>
<name>A0A8C1NBP3_CYPCA</name>
<evidence type="ECO:0000313" key="8">
    <source>
        <dbReference type="Proteomes" id="UP000694427"/>
    </source>
</evidence>
<dbReference type="GO" id="GO:0003995">
    <property type="term" value="F:acyl-CoA dehydrogenase activity"/>
    <property type="evidence" value="ECO:0007669"/>
    <property type="project" value="TreeGrafter"/>
</dbReference>
<dbReference type="Gene3D" id="1.20.140.10">
    <property type="entry name" value="Butyryl-CoA Dehydrogenase, subunit A, domain 3"/>
    <property type="match status" value="1"/>
</dbReference>
<dbReference type="PANTHER" id="PTHR48083:SF13">
    <property type="entry name" value="ACYL-COA DEHYDROGENASE FAMILY MEMBER 11"/>
    <property type="match status" value="1"/>
</dbReference>
<dbReference type="InterPro" id="IPR009100">
    <property type="entry name" value="AcylCoA_DH/oxidase_NM_dom_sf"/>
</dbReference>
<dbReference type="InterPro" id="IPR037069">
    <property type="entry name" value="AcylCoA_DH/ox_N_sf"/>
</dbReference>
<accession>A0A8C1NBP3</accession>
<keyword evidence="8" id="KW-1185">Reference proteome</keyword>
<dbReference type="GO" id="GO:0033539">
    <property type="term" value="P:fatty acid beta-oxidation using acyl-CoA dehydrogenase"/>
    <property type="evidence" value="ECO:0007669"/>
    <property type="project" value="TreeGrafter"/>
</dbReference>
<dbReference type="Proteomes" id="UP000694427">
    <property type="component" value="Unplaced"/>
</dbReference>
<dbReference type="InterPro" id="IPR036250">
    <property type="entry name" value="AcylCo_DH-like_C"/>
</dbReference>
<dbReference type="InterPro" id="IPR009075">
    <property type="entry name" value="AcylCo_DH/oxidase_C"/>
</dbReference>
<organism evidence="7 8">
    <name type="scientific">Cyprinus carpio</name>
    <name type="common">Common carp</name>
    <dbReference type="NCBI Taxonomy" id="7962"/>
    <lineage>
        <taxon>Eukaryota</taxon>
        <taxon>Metazoa</taxon>
        <taxon>Chordata</taxon>
        <taxon>Craniata</taxon>
        <taxon>Vertebrata</taxon>
        <taxon>Euteleostomi</taxon>
        <taxon>Actinopterygii</taxon>
        <taxon>Neopterygii</taxon>
        <taxon>Teleostei</taxon>
        <taxon>Ostariophysi</taxon>
        <taxon>Cypriniformes</taxon>
        <taxon>Cyprinidae</taxon>
        <taxon>Cyprininae</taxon>
        <taxon>Cyprinus</taxon>
    </lineage>
</organism>
<keyword evidence="5" id="KW-0560">Oxidoreductase</keyword>
<keyword evidence="3" id="KW-0285">Flavoprotein</keyword>
<comment type="similarity">
    <text evidence="2">Belongs to the acyl-CoA dehydrogenase family.</text>
</comment>
<feature type="domain" description="Acyl-CoA dehydrogenase/oxidase C-terminal" evidence="6">
    <location>
        <begin position="111"/>
        <end position="252"/>
    </location>
</feature>
<dbReference type="SUPFAM" id="SSF56645">
    <property type="entry name" value="Acyl-CoA dehydrogenase NM domain-like"/>
    <property type="match status" value="1"/>
</dbReference>
<reference evidence="7" key="1">
    <citation type="submission" date="2025-08" db="UniProtKB">
        <authorList>
            <consortium name="Ensembl"/>
        </authorList>
    </citation>
    <scope>IDENTIFICATION</scope>
</reference>
<dbReference type="Gene3D" id="2.40.110.10">
    <property type="entry name" value="Butyryl-CoA Dehydrogenase, subunit A, domain 2"/>
    <property type="match status" value="1"/>
</dbReference>
<dbReference type="Pfam" id="PF00441">
    <property type="entry name" value="Acyl-CoA_dh_1"/>
    <property type="match status" value="1"/>
</dbReference>
<dbReference type="AlphaFoldDB" id="A0A8C1NBP3"/>
<dbReference type="Gene3D" id="1.10.540.10">
    <property type="entry name" value="Acyl-CoA dehydrogenase/oxidase, N-terminal domain"/>
    <property type="match status" value="1"/>
</dbReference>
<sequence length="276" mass="31568">MKVLHLFGTEEQKRLWLEPLLRGDIWSCFCITGNIRMLIQVMPQRVHKDHFIINGKKWWSSGKHGLHSMILLPLNTPGVKKIRLLTVFSQDSDDSLINCLLSDWLVVGERRGFEIAQGQLVPGRFHHFMRAVGLAEWALDLLCQHTAPLERDFTNTYVDVSHWIAECLITISLSRLLTLQLTRWTHREIRLQEKSSDIVAAGRMESKVEDCAIQVDRGAGVSDDFPLTEMHAYAQTRGIADGPDEVHLSTIALLELRDQWRQAQAKLCFTSNQPHT</sequence>
<evidence type="ECO:0000256" key="2">
    <source>
        <dbReference type="ARBA" id="ARBA00009347"/>
    </source>
</evidence>
<keyword evidence="4" id="KW-0274">FAD</keyword>
<evidence type="ECO:0000256" key="5">
    <source>
        <dbReference type="ARBA" id="ARBA00023002"/>
    </source>
</evidence>
<dbReference type="PANTHER" id="PTHR48083">
    <property type="entry name" value="MEDIUM-CHAIN SPECIFIC ACYL-COA DEHYDROGENASE, MITOCHONDRIAL-RELATED"/>
    <property type="match status" value="1"/>
</dbReference>
<evidence type="ECO:0000256" key="4">
    <source>
        <dbReference type="ARBA" id="ARBA00022827"/>
    </source>
</evidence>
<evidence type="ECO:0000313" key="7">
    <source>
        <dbReference type="Ensembl" id="ENSCCRP00010089402.1"/>
    </source>
</evidence>
<dbReference type="InterPro" id="IPR046373">
    <property type="entry name" value="Acyl-CoA_Oxase/DH_mid-dom_sf"/>
</dbReference>
<evidence type="ECO:0000256" key="1">
    <source>
        <dbReference type="ARBA" id="ARBA00001974"/>
    </source>
</evidence>
<dbReference type="InterPro" id="IPR050741">
    <property type="entry name" value="Acyl-CoA_dehydrogenase"/>
</dbReference>
<protein>
    <recommendedName>
        <fullName evidence="6">Acyl-CoA dehydrogenase/oxidase C-terminal domain-containing protein</fullName>
    </recommendedName>
</protein>
<comment type="cofactor">
    <cofactor evidence="1">
        <name>FAD</name>
        <dbReference type="ChEBI" id="CHEBI:57692"/>
    </cofactor>
</comment>
<dbReference type="SUPFAM" id="SSF47203">
    <property type="entry name" value="Acyl-CoA dehydrogenase C-terminal domain-like"/>
    <property type="match status" value="1"/>
</dbReference>
<reference evidence="7" key="2">
    <citation type="submission" date="2025-09" db="UniProtKB">
        <authorList>
            <consortium name="Ensembl"/>
        </authorList>
    </citation>
    <scope>IDENTIFICATION</scope>
</reference>
<dbReference type="Ensembl" id="ENSCCRT00010099123.1">
    <property type="protein sequence ID" value="ENSCCRP00010089402.1"/>
    <property type="gene ID" value="ENSCCRG00010039073.1"/>
</dbReference>
<dbReference type="GO" id="GO:0050660">
    <property type="term" value="F:flavin adenine dinucleotide binding"/>
    <property type="evidence" value="ECO:0007669"/>
    <property type="project" value="InterPro"/>
</dbReference>
<evidence type="ECO:0000256" key="3">
    <source>
        <dbReference type="ARBA" id="ARBA00022630"/>
    </source>
</evidence>
<evidence type="ECO:0000259" key="6">
    <source>
        <dbReference type="Pfam" id="PF00441"/>
    </source>
</evidence>
<dbReference type="GO" id="GO:0005739">
    <property type="term" value="C:mitochondrion"/>
    <property type="evidence" value="ECO:0007669"/>
    <property type="project" value="TreeGrafter"/>
</dbReference>